<name>A0ABW2MBK5_9ACTN</name>
<feature type="transmembrane region" description="Helical" evidence="1">
    <location>
        <begin position="31"/>
        <end position="58"/>
    </location>
</feature>
<dbReference type="Proteomes" id="UP001596509">
    <property type="component" value="Unassembled WGS sequence"/>
</dbReference>
<keyword evidence="3" id="KW-1185">Reference proteome</keyword>
<keyword evidence="1" id="KW-0812">Transmembrane</keyword>
<reference evidence="3" key="1">
    <citation type="journal article" date="2019" name="Int. J. Syst. Evol. Microbiol.">
        <title>The Global Catalogue of Microorganisms (GCM) 10K type strain sequencing project: providing services to taxonomists for standard genome sequencing and annotation.</title>
        <authorList>
            <consortium name="The Broad Institute Genomics Platform"/>
            <consortium name="The Broad Institute Genome Sequencing Center for Infectious Disease"/>
            <person name="Wu L."/>
            <person name="Ma J."/>
        </authorList>
    </citation>
    <scope>NUCLEOTIDE SEQUENCE [LARGE SCALE GENOMIC DNA]</scope>
    <source>
        <strain evidence="3">ICMP 19430</strain>
    </source>
</reference>
<gene>
    <name evidence="2" type="ORF">ACFQW9_13115</name>
</gene>
<organism evidence="2 3">
    <name type="scientific">Streptomyces caviscabies</name>
    <dbReference type="NCBI Taxonomy" id="90079"/>
    <lineage>
        <taxon>Bacteria</taxon>
        <taxon>Bacillati</taxon>
        <taxon>Actinomycetota</taxon>
        <taxon>Actinomycetes</taxon>
        <taxon>Kitasatosporales</taxon>
        <taxon>Streptomycetaceae</taxon>
        <taxon>Streptomyces</taxon>
    </lineage>
</organism>
<evidence type="ECO:0000256" key="1">
    <source>
        <dbReference type="SAM" id="Phobius"/>
    </source>
</evidence>
<feature type="transmembrane region" description="Helical" evidence="1">
    <location>
        <begin position="70"/>
        <end position="89"/>
    </location>
</feature>
<keyword evidence="1" id="KW-0472">Membrane</keyword>
<evidence type="ECO:0000313" key="2">
    <source>
        <dbReference type="EMBL" id="MFC7351582.1"/>
    </source>
</evidence>
<dbReference type="EMBL" id="JBHTCK010000003">
    <property type="protein sequence ID" value="MFC7351582.1"/>
    <property type="molecule type" value="Genomic_DNA"/>
</dbReference>
<proteinExistence type="predicted"/>
<sequence>MTRGQTGEWMSRARTPETRARIRRWSRVEKVSGLILLVGTVAFVASVPVGIGLAVWFWTAGVGRFDVFAWLYGSGAGVLLIGVGLDAWAGPRLAEVRFADGRCTVGTIEEVVELPVPDADGNPTYDLVVRAELPGRSALRRTLGWGSGDPSGPDDRWAGRAIRFRHNTLDPDDEHDVLFDGWPDAGEASRR</sequence>
<evidence type="ECO:0000313" key="3">
    <source>
        <dbReference type="Proteomes" id="UP001596509"/>
    </source>
</evidence>
<comment type="caution">
    <text evidence="2">The sequence shown here is derived from an EMBL/GenBank/DDBJ whole genome shotgun (WGS) entry which is preliminary data.</text>
</comment>
<dbReference type="RefSeq" id="WP_249626379.1">
    <property type="nucleotide sequence ID" value="NZ_JBHTCK010000003.1"/>
</dbReference>
<protein>
    <submittedName>
        <fullName evidence="2">Uncharacterized protein</fullName>
    </submittedName>
</protein>
<keyword evidence="1" id="KW-1133">Transmembrane helix</keyword>
<accession>A0ABW2MBK5</accession>